<dbReference type="InterPro" id="IPR007348">
    <property type="entry name" value="CopC_dom"/>
</dbReference>
<reference evidence="9 10" key="1">
    <citation type="submission" date="2011-04" db="EMBL/GenBank/DDBJ databases">
        <authorList>
            <person name="Muzny D."/>
            <person name="Qin X."/>
            <person name="Deng J."/>
            <person name="Jiang H."/>
            <person name="Liu Y."/>
            <person name="Qu J."/>
            <person name="Song X.-Z."/>
            <person name="Zhang L."/>
            <person name="Thornton R."/>
            <person name="Coyle M."/>
            <person name="Francisco L."/>
            <person name="Jackson L."/>
            <person name="Javaid M."/>
            <person name="Korchina V."/>
            <person name="Kovar C."/>
            <person name="Mata R."/>
            <person name="Mathew T."/>
            <person name="Ngo R."/>
            <person name="Nguyen L."/>
            <person name="Nguyen N."/>
            <person name="Okwuonu G."/>
            <person name="Ongeri F."/>
            <person name="Pham C."/>
            <person name="Simmons D."/>
            <person name="Wilczek-Boney K."/>
            <person name="Hale W."/>
            <person name="Jakkamsetti A."/>
            <person name="Pham P."/>
            <person name="Ruth R."/>
            <person name="San Lucas F."/>
            <person name="Warren J."/>
            <person name="Zhang J."/>
            <person name="Zhao Z."/>
            <person name="Zhou C."/>
            <person name="Zhu D."/>
            <person name="Lee S."/>
            <person name="Bess C."/>
            <person name="Blankenburg K."/>
            <person name="Forbes L."/>
            <person name="Fu Q."/>
            <person name="Gubbala S."/>
            <person name="Hirani K."/>
            <person name="Jayaseelan J.C."/>
            <person name="Lara F."/>
            <person name="Munidasa M."/>
            <person name="Palculict T."/>
            <person name="Patil S."/>
            <person name="Pu L.-L."/>
            <person name="Saada N."/>
            <person name="Tang L."/>
            <person name="Weissenberger G."/>
            <person name="Zhu Y."/>
            <person name="Hemphill L."/>
            <person name="Shang Y."/>
            <person name="Youmans B."/>
            <person name="Ayvaz T."/>
            <person name="Ross M."/>
            <person name="Santibanez J."/>
            <person name="Aqrawi P."/>
            <person name="Gross S."/>
            <person name="Joshi V."/>
            <person name="Fowler G."/>
            <person name="Nazareth L."/>
            <person name="Reid J."/>
            <person name="Worley K."/>
            <person name="Petrosino J."/>
            <person name="Highlander S."/>
            <person name="Gibbs R."/>
        </authorList>
    </citation>
    <scope>NUCLEOTIDE SEQUENCE [LARGE SCALE GENOMIC DNA]</scope>
    <source>
        <strain evidence="9 10">2681</strain>
    </source>
</reference>
<gene>
    <name evidence="9" type="primary">copC2</name>
    <name evidence="9" type="ORF">HMPREF9372_3737</name>
</gene>
<keyword evidence="2" id="KW-0479">Metal-binding</keyword>
<protein>
    <submittedName>
        <fullName evidence="9">Copper resistance protein CopC</fullName>
    </submittedName>
</protein>
<evidence type="ECO:0000256" key="3">
    <source>
        <dbReference type="ARBA" id="ARBA00022729"/>
    </source>
</evidence>
<name>F9DY56_9BACL</name>
<dbReference type="eggNOG" id="COG2372">
    <property type="taxonomic scope" value="Bacteria"/>
</dbReference>
<dbReference type="PANTHER" id="PTHR34820:SF4">
    <property type="entry name" value="INNER MEMBRANE PROTEIN YEBZ"/>
    <property type="match status" value="1"/>
</dbReference>
<keyword evidence="4" id="KW-0186">Copper</keyword>
<evidence type="ECO:0000259" key="8">
    <source>
        <dbReference type="Pfam" id="PF04234"/>
    </source>
</evidence>
<keyword evidence="6" id="KW-0812">Transmembrane</keyword>
<evidence type="ECO:0000313" key="9">
    <source>
        <dbReference type="EMBL" id="EGQ19269.1"/>
    </source>
</evidence>
<comment type="caution">
    <text evidence="9">The sequence shown here is derived from an EMBL/GenBank/DDBJ whole genome shotgun (WGS) entry which is preliminary data.</text>
</comment>
<comment type="subcellular location">
    <subcellularLocation>
        <location evidence="1">Cell envelope</location>
    </subcellularLocation>
</comment>
<dbReference type="HOGENOM" id="CLU_087859_0_2_9"/>
<dbReference type="GO" id="GO:0005507">
    <property type="term" value="F:copper ion binding"/>
    <property type="evidence" value="ECO:0007669"/>
    <property type="project" value="InterPro"/>
</dbReference>
<keyword evidence="6" id="KW-1133">Transmembrane helix</keyword>
<evidence type="ECO:0000256" key="4">
    <source>
        <dbReference type="ARBA" id="ARBA00023008"/>
    </source>
</evidence>
<evidence type="ECO:0000256" key="7">
    <source>
        <dbReference type="SAM" id="SignalP"/>
    </source>
</evidence>
<dbReference type="PANTHER" id="PTHR34820">
    <property type="entry name" value="INNER MEMBRANE PROTEIN YEBZ"/>
    <property type="match status" value="1"/>
</dbReference>
<evidence type="ECO:0000256" key="6">
    <source>
        <dbReference type="SAM" id="Phobius"/>
    </source>
</evidence>
<evidence type="ECO:0000313" key="10">
    <source>
        <dbReference type="Proteomes" id="UP000005316"/>
    </source>
</evidence>
<dbReference type="InterPro" id="IPR014755">
    <property type="entry name" value="Cu-Rt/internalin_Ig-like"/>
</dbReference>
<sequence>MKKIISATLILLFVFSSTVSAHTGLTNSSPAEGEEVVEDVHEVVLEFNTKIETMSTIKVFNENDEEIIIGNIQFSDNKMTGAFMSPLDNGIYKVDWKIIGADGHPIQGSYSFVVSQAEIVAPNASEESTDIPATPTEEPVEKPLEKPVEQPVEVPSKIASNDVLVIILVVLFSIAGGFIGWVIGRRRK</sequence>
<keyword evidence="3 7" id="KW-0732">Signal</keyword>
<keyword evidence="6" id="KW-0472">Membrane</keyword>
<dbReference type="GO" id="GO:0005886">
    <property type="term" value="C:plasma membrane"/>
    <property type="evidence" value="ECO:0007669"/>
    <property type="project" value="TreeGrafter"/>
</dbReference>
<dbReference type="InterPro" id="IPR014756">
    <property type="entry name" value="Ig_E-set"/>
</dbReference>
<dbReference type="GO" id="GO:0006825">
    <property type="term" value="P:copper ion transport"/>
    <property type="evidence" value="ECO:0007669"/>
    <property type="project" value="InterPro"/>
</dbReference>
<feature type="region of interest" description="Disordered" evidence="5">
    <location>
        <begin position="123"/>
        <end position="148"/>
    </location>
</feature>
<evidence type="ECO:0000256" key="5">
    <source>
        <dbReference type="SAM" id="MobiDB-lite"/>
    </source>
</evidence>
<dbReference type="SUPFAM" id="SSF81296">
    <property type="entry name" value="E set domains"/>
    <property type="match status" value="1"/>
</dbReference>
<dbReference type="Pfam" id="PF04234">
    <property type="entry name" value="CopC"/>
    <property type="match status" value="1"/>
</dbReference>
<evidence type="ECO:0000256" key="1">
    <source>
        <dbReference type="ARBA" id="ARBA00004196"/>
    </source>
</evidence>
<dbReference type="GO" id="GO:0042597">
    <property type="term" value="C:periplasmic space"/>
    <property type="evidence" value="ECO:0007669"/>
    <property type="project" value="InterPro"/>
</dbReference>
<feature type="compositionally biased region" description="Basic and acidic residues" evidence="5">
    <location>
        <begin position="139"/>
        <end position="148"/>
    </location>
</feature>
<feature type="domain" description="CopC" evidence="8">
    <location>
        <begin position="22"/>
        <end position="114"/>
    </location>
</feature>
<dbReference type="Gene3D" id="2.60.40.1220">
    <property type="match status" value="1"/>
</dbReference>
<dbReference type="RefSeq" id="WP_009498434.1">
    <property type="nucleotide sequence ID" value="NZ_GL982998.1"/>
</dbReference>
<dbReference type="Proteomes" id="UP000005316">
    <property type="component" value="Unassembled WGS sequence"/>
</dbReference>
<proteinExistence type="predicted"/>
<dbReference type="GO" id="GO:0046688">
    <property type="term" value="P:response to copper ion"/>
    <property type="evidence" value="ECO:0007669"/>
    <property type="project" value="InterPro"/>
</dbReference>
<dbReference type="OrthoDB" id="2353937at2"/>
<evidence type="ECO:0000256" key="2">
    <source>
        <dbReference type="ARBA" id="ARBA00022723"/>
    </source>
</evidence>
<feature type="transmembrane region" description="Helical" evidence="6">
    <location>
        <begin position="163"/>
        <end position="183"/>
    </location>
</feature>
<accession>F9DY56</accession>
<dbReference type="InterPro" id="IPR032694">
    <property type="entry name" value="CopC/D"/>
</dbReference>
<dbReference type="GO" id="GO:0030313">
    <property type="term" value="C:cell envelope"/>
    <property type="evidence" value="ECO:0007669"/>
    <property type="project" value="UniProtKB-SubCell"/>
</dbReference>
<feature type="signal peptide" evidence="7">
    <location>
        <begin position="1"/>
        <end position="21"/>
    </location>
</feature>
<feature type="chain" id="PRO_5003382161" evidence="7">
    <location>
        <begin position="22"/>
        <end position="188"/>
    </location>
</feature>
<dbReference type="EMBL" id="AFPZ01000122">
    <property type="protein sequence ID" value="EGQ19269.1"/>
    <property type="molecule type" value="Genomic_DNA"/>
</dbReference>
<dbReference type="AlphaFoldDB" id="F9DY56"/>
<organism evidence="9 10">
    <name type="scientific">Sporosarcina newyorkensis 2681</name>
    <dbReference type="NCBI Taxonomy" id="1027292"/>
    <lineage>
        <taxon>Bacteria</taxon>
        <taxon>Bacillati</taxon>
        <taxon>Bacillota</taxon>
        <taxon>Bacilli</taxon>
        <taxon>Bacillales</taxon>
        <taxon>Caryophanaceae</taxon>
        <taxon>Sporosarcina</taxon>
    </lineage>
</organism>